<proteinExistence type="predicted"/>
<keyword evidence="3 7" id="KW-0812">Transmembrane</keyword>
<evidence type="ECO:0000256" key="4">
    <source>
        <dbReference type="ARBA" id="ARBA00022989"/>
    </source>
</evidence>
<feature type="transmembrane region" description="Helical" evidence="7">
    <location>
        <begin position="370"/>
        <end position="388"/>
    </location>
</feature>
<evidence type="ECO:0000313" key="9">
    <source>
        <dbReference type="Proteomes" id="UP001642405"/>
    </source>
</evidence>
<evidence type="ECO:0008006" key="10">
    <source>
        <dbReference type="Google" id="ProtNLM"/>
    </source>
</evidence>
<feature type="transmembrane region" description="Helical" evidence="7">
    <location>
        <begin position="432"/>
        <end position="455"/>
    </location>
</feature>
<evidence type="ECO:0000313" key="8">
    <source>
        <dbReference type="EMBL" id="CAK7224393.1"/>
    </source>
</evidence>
<dbReference type="Proteomes" id="UP001642405">
    <property type="component" value="Unassembled WGS sequence"/>
</dbReference>
<evidence type="ECO:0000256" key="7">
    <source>
        <dbReference type="SAM" id="Phobius"/>
    </source>
</evidence>
<evidence type="ECO:0000256" key="1">
    <source>
        <dbReference type="ARBA" id="ARBA00004141"/>
    </source>
</evidence>
<feature type="compositionally biased region" description="Polar residues" evidence="6">
    <location>
        <begin position="525"/>
        <end position="537"/>
    </location>
</feature>
<keyword evidence="5 7" id="KW-0472">Membrane</keyword>
<comment type="subcellular location">
    <subcellularLocation>
        <location evidence="1">Membrane</location>
        <topology evidence="1">Multi-pass membrane protein</topology>
    </subcellularLocation>
</comment>
<feature type="transmembrane region" description="Helical" evidence="7">
    <location>
        <begin position="297"/>
        <end position="320"/>
    </location>
</feature>
<feature type="transmembrane region" description="Helical" evidence="7">
    <location>
        <begin position="193"/>
        <end position="213"/>
    </location>
</feature>
<evidence type="ECO:0000256" key="5">
    <source>
        <dbReference type="ARBA" id="ARBA00023136"/>
    </source>
</evidence>
<dbReference type="Pfam" id="PF07690">
    <property type="entry name" value="MFS_1"/>
    <property type="match status" value="1"/>
</dbReference>
<name>A0ABP0BXP6_9PEZI</name>
<dbReference type="PANTHER" id="PTHR43791:SF39">
    <property type="entry name" value="TRANSPORTER LIZ1_SEO1, PUTATIVE (AFU_ORTHOLOGUE AFUA_3G00980)-RELATED"/>
    <property type="match status" value="1"/>
</dbReference>
<organism evidence="8 9">
    <name type="scientific">Sporothrix curviconia</name>
    <dbReference type="NCBI Taxonomy" id="1260050"/>
    <lineage>
        <taxon>Eukaryota</taxon>
        <taxon>Fungi</taxon>
        <taxon>Dikarya</taxon>
        <taxon>Ascomycota</taxon>
        <taxon>Pezizomycotina</taxon>
        <taxon>Sordariomycetes</taxon>
        <taxon>Sordariomycetidae</taxon>
        <taxon>Ophiostomatales</taxon>
        <taxon>Ophiostomataceae</taxon>
        <taxon>Sporothrix</taxon>
    </lineage>
</organism>
<feature type="transmembrane region" description="Helical" evidence="7">
    <location>
        <begin position="467"/>
        <end position="487"/>
    </location>
</feature>
<keyword evidence="9" id="KW-1185">Reference proteome</keyword>
<evidence type="ECO:0000256" key="6">
    <source>
        <dbReference type="SAM" id="MobiDB-lite"/>
    </source>
</evidence>
<feature type="transmembrane region" description="Helical" evidence="7">
    <location>
        <begin position="340"/>
        <end position="358"/>
    </location>
</feature>
<gene>
    <name evidence="8" type="ORF">SCUCBS95973_005501</name>
</gene>
<dbReference type="EMBL" id="CAWUHB010000030">
    <property type="protein sequence ID" value="CAK7224393.1"/>
    <property type="molecule type" value="Genomic_DNA"/>
</dbReference>
<evidence type="ECO:0000256" key="2">
    <source>
        <dbReference type="ARBA" id="ARBA00022448"/>
    </source>
</evidence>
<keyword evidence="2" id="KW-0813">Transport</keyword>
<feature type="transmembrane region" description="Helical" evidence="7">
    <location>
        <begin position="225"/>
        <end position="247"/>
    </location>
</feature>
<evidence type="ECO:0000256" key="3">
    <source>
        <dbReference type="ARBA" id="ARBA00022692"/>
    </source>
</evidence>
<protein>
    <recommendedName>
        <fullName evidence="10">Major facilitator superfamily (MFS) profile domain-containing protein</fullName>
    </recommendedName>
</protein>
<comment type="caution">
    <text evidence="8">The sequence shown here is derived from an EMBL/GenBank/DDBJ whole genome shotgun (WGS) entry which is preliminary data.</text>
</comment>
<dbReference type="InterPro" id="IPR036259">
    <property type="entry name" value="MFS_trans_sf"/>
</dbReference>
<feature type="transmembrane region" description="Helical" evidence="7">
    <location>
        <begin position="98"/>
        <end position="119"/>
    </location>
</feature>
<feature type="transmembrane region" description="Helical" evidence="7">
    <location>
        <begin position="162"/>
        <end position="181"/>
    </location>
</feature>
<accession>A0ABP0BXP6</accession>
<reference evidence="8 9" key="1">
    <citation type="submission" date="2024-01" db="EMBL/GenBank/DDBJ databases">
        <authorList>
            <person name="Allen C."/>
            <person name="Tagirdzhanova G."/>
        </authorList>
    </citation>
    <scope>NUCLEOTIDE SEQUENCE [LARGE SCALE GENOMIC DNA]</scope>
</reference>
<feature type="transmembrane region" description="Helical" evidence="7">
    <location>
        <begin position="400"/>
        <end position="420"/>
    </location>
</feature>
<feature type="region of interest" description="Disordered" evidence="6">
    <location>
        <begin position="511"/>
        <end position="537"/>
    </location>
</feature>
<dbReference type="SUPFAM" id="SSF103473">
    <property type="entry name" value="MFS general substrate transporter"/>
    <property type="match status" value="1"/>
</dbReference>
<dbReference type="PANTHER" id="PTHR43791">
    <property type="entry name" value="PERMEASE-RELATED"/>
    <property type="match status" value="1"/>
</dbReference>
<dbReference type="Gene3D" id="1.20.1250.20">
    <property type="entry name" value="MFS general substrate transporter like domains"/>
    <property type="match status" value="2"/>
</dbReference>
<keyword evidence="4 7" id="KW-1133">Transmembrane helix</keyword>
<sequence length="537" mass="60552">MSDTRAFQAFEENVERREIDHVAASGIENGKDVSALQRTWKSWFWDSWDKGPEERKLLFKTDCTLLLFACLGTFVKYLDRVNLTYAFVSGMEEELSFYGNQVVNATSFYTMCSCLALWPMQLIMTRVSPRYFVPSIELGWALATFGQSQMHTASQLYALRSLIGIFESAHFSCMCYLFGAWYQKNELGRRIGILNACTAIGPMFAGYLQAAAYEHLDGVRGMSGWRWLFIVDGVIGLGVLIPQFFFFPDVPARQGRDLVFTDRDIELARDRNPIEGRVKQGRITWTQVKRWFATPEIWALWFISACNSIGFYPSTAMPYWFKAWNTRIPGSYSVEQIDNYSTTLYGMDLFQMLLFGWLSDTVFRGRRWPGLLIGPGINLVIVILLAATPVFPEHNRAFRFFLYTQTSWGTATSTLFWAWTNEVCKGDPATRAFAGGGLNVWASVFGATIPLGVFQTVHMPAIVSGNWTAAGFLAAEIIVVISMVYWLRRKAVIEDRADGVISVPEGYASQDEEKSAKGGARVEVTGQTTPISKEVST</sequence>
<dbReference type="InterPro" id="IPR011701">
    <property type="entry name" value="MFS"/>
</dbReference>